<reference evidence="10 11" key="1">
    <citation type="submission" date="2024-05" db="EMBL/GenBank/DDBJ databases">
        <authorList>
            <person name="Wallberg A."/>
        </authorList>
    </citation>
    <scope>NUCLEOTIDE SEQUENCE [LARGE SCALE GENOMIC DNA]</scope>
</reference>
<dbReference type="EMBL" id="CAXKWB010038947">
    <property type="protein sequence ID" value="CAL4152634.1"/>
    <property type="molecule type" value="Genomic_DNA"/>
</dbReference>
<keyword evidence="11" id="KW-1185">Reference proteome</keyword>
<keyword evidence="4 8" id="KW-0812">Transmembrane</keyword>
<dbReference type="Pfam" id="PF07690">
    <property type="entry name" value="MFS_1"/>
    <property type="match status" value="1"/>
</dbReference>
<dbReference type="PANTHER" id="PTHR23506">
    <property type="entry name" value="GH10249P"/>
    <property type="match status" value="1"/>
</dbReference>
<comment type="subcellular location">
    <subcellularLocation>
        <location evidence="1">Membrane</location>
        <topology evidence="1">Multi-pass membrane protein</topology>
    </subcellularLocation>
</comment>
<dbReference type="GO" id="GO:0016020">
    <property type="term" value="C:membrane"/>
    <property type="evidence" value="ECO:0007669"/>
    <property type="project" value="UniProtKB-SubCell"/>
</dbReference>
<feature type="transmembrane region" description="Helical" evidence="8">
    <location>
        <begin position="77"/>
        <end position="98"/>
    </location>
</feature>
<organism evidence="10 11">
    <name type="scientific">Meganyctiphanes norvegica</name>
    <name type="common">Northern krill</name>
    <name type="synonym">Thysanopoda norvegica</name>
    <dbReference type="NCBI Taxonomy" id="48144"/>
    <lineage>
        <taxon>Eukaryota</taxon>
        <taxon>Metazoa</taxon>
        <taxon>Ecdysozoa</taxon>
        <taxon>Arthropoda</taxon>
        <taxon>Crustacea</taxon>
        <taxon>Multicrustacea</taxon>
        <taxon>Malacostraca</taxon>
        <taxon>Eumalacostraca</taxon>
        <taxon>Eucarida</taxon>
        <taxon>Euphausiacea</taxon>
        <taxon>Euphausiidae</taxon>
        <taxon>Meganyctiphanes</taxon>
    </lineage>
</organism>
<evidence type="ECO:0000259" key="9">
    <source>
        <dbReference type="PROSITE" id="PS50850"/>
    </source>
</evidence>
<dbReference type="PRINTS" id="PR01035">
    <property type="entry name" value="TCRTETA"/>
</dbReference>
<dbReference type="SUPFAM" id="SSF103473">
    <property type="entry name" value="MFS general substrate transporter"/>
    <property type="match status" value="1"/>
</dbReference>
<dbReference type="Proteomes" id="UP001497623">
    <property type="component" value="Unassembled WGS sequence"/>
</dbReference>
<dbReference type="InterPro" id="IPR011701">
    <property type="entry name" value="MFS"/>
</dbReference>
<dbReference type="InterPro" id="IPR036259">
    <property type="entry name" value="MFS_trans_sf"/>
</dbReference>
<feature type="transmembrane region" description="Helical" evidence="8">
    <location>
        <begin position="12"/>
        <end position="33"/>
    </location>
</feature>
<evidence type="ECO:0000256" key="8">
    <source>
        <dbReference type="SAM" id="Phobius"/>
    </source>
</evidence>
<sequence length="419" mass="45250">MSKYTSRQWLTFVMLALGNVFEACAASLMAPFFPSEAESKGVTPSIYGFIFGVYTLVMCLAAPIFGKFVTQIGLKTMYNVGLFANSLACISFAFITYINDTNTFIGISFMIRIIAAMGHTAFTCTSFTITAMEFSDDVGAVFGTLGTCYGLGFIIGPLVGGALYEVGGFLLPFIVLGCLLVLFTFASLCALPKYESKEPTSKEMKEKAEILPLLRISTNCLFLYALFSGSFCIGYFITGLEVHLRQFHLSPLEIGAMFIIEGGFYSLSAPLWGMITKKILHPILALQIGSIIIFASYFIMGPAPFLPLAPSLTLIITALAMYGIGFGAVFVVSFNGGITAAKDNGFPDNTETHGLVSGVFTSTFSLGLFVGSSAGGIALDYFGFRMGSIVPIVMLFTVAISPMIYMFSHFKTKMYTVKT</sequence>
<dbReference type="AlphaFoldDB" id="A0AAV2S0W7"/>
<dbReference type="PROSITE" id="PS50850">
    <property type="entry name" value="MFS"/>
    <property type="match status" value="1"/>
</dbReference>
<evidence type="ECO:0000313" key="11">
    <source>
        <dbReference type="Proteomes" id="UP001497623"/>
    </source>
</evidence>
<dbReference type="PANTHER" id="PTHR23506:SF26">
    <property type="entry name" value="MFS-TYPE TRANSPORTER SLC18B1"/>
    <property type="match status" value="1"/>
</dbReference>
<feature type="transmembrane region" description="Helical" evidence="8">
    <location>
        <begin position="45"/>
        <end position="65"/>
    </location>
</feature>
<keyword evidence="5" id="KW-0532">Neurotransmitter transport</keyword>
<comment type="caution">
    <text evidence="10">The sequence shown here is derived from an EMBL/GenBank/DDBJ whole genome shotgun (WGS) entry which is preliminary data.</text>
</comment>
<evidence type="ECO:0000313" key="10">
    <source>
        <dbReference type="EMBL" id="CAL4152634.1"/>
    </source>
</evidence>
<feature type="transmembrane region" description="Helical" evidence="8">
    <location>
        <begin position="212"/>
        <end position="237"/>
    </location>
</feature>
<name>A0AAV2S0W7_MEGNR</name>
<feature type="transmembrane region" description="Helical" evidence="8">
    <location>
        <begin position="279"/>
        <end position="300"/>
    </location>
</feature>
<dbReference type="Gene3D" id="1.20.1250.20">
    <property type="entry name" value="MFS general substrate transporter like domains"/>
    <property type="match status" value="1"/>
</dbReference>
<dbReference type="InterPro" id="IPR050930">
    <property type="entry name" value="MFS_Vesicular_Transporter"/>
</dbReference>
<evidence type="ECO:0000256" key="4">
    <source>
        <dbReference type="ARBA" id="ARBA00022692"/>
    </source>
</evidence>
<evidence type="ECO:0000256" key="6">
    <source>
        <dbReference type="ARBA" id="ARBA00022989"/>
    </source>
</evidence>
<feature type="transmembrane region" description="Helical" evidence="8">
    <location>
        <begin position="141"/>
        <end position="163"/>
    </location>
</feature>
<evidence type="ECO:0000256" key="1">
    <source>
        <dbReference type="ARBA" id="ARBA00004141"/>
    </source>
</evidence>
<evidence type="ECO:0000256" key="2">
    <source>
        <dbReference type="ARBA" id="ARBA00006829"/>
    </source>
</evidence>
<keyword evidence="7 8" id="KW-0472">Membrane</keyword>
<feature type="domain" description="Major facilitator superfamily (MFS) profile" evidence="9">
    <location>
        <begin position="11"/>
        <end position="413"/>
    </location>
</feature>
<feature type="transmembrane region" description="Helical" evidence="8">
    <location>
        <begin position="312"/>
        <end position="334"/>
    </location>
</feature>
<feature type="transmembrane region" description="Helical" evidence="8">
    <location>
        <begin position="169"/>
        <end position="191"/>
    </location>
</feature>
<proteinExistence type="inferred from homology"/>
<feature type="transmembrane region" description="Helical" evidence="8">
    <location>
        <begin position="355"/>
        <end position="377"/>
    </location>
</feature>
<evidence type="ECO:0000256" key="3">
    <source>
        <dbReference type="ARBA" id="ARBA00022448"/>
    </source>
</evidence>
<accession>A0AAV2S0W7</accession>
<gene>
    <name evidence="10" type="ORF">MNOR_LOCUS30987</name>
</gene>
<feature type="transmembrane region" description="Helical" evidence="8">
    <location>
        <begin position="389"/>
        <end position="408"/>
    </location>
</feature>
<keyword evidence="3" id="KW-0813">Transport</keyword>
<dbReference type="InterPro" id="IPR020846">
    <property type="entry name" value="MFS_dom"/>
</dbReference>
<dbReference type="GO" id="GO:0022857">
    <property type="term" value="F:transmembrane transporter activity"/>
    <property type="evidence" value="ECO:0007669"/>
    <property type="project" value="InterPro"/>
</dbReference>
<feature type="transmembrane region" description="Helical" evidence="8">
    <location>
        <begin position="104"/>
        <end position="129"/>
    </location>
</feature>
<dbReference type="InterPro" id="IPR001958">
    <property type="entry name" value="Tet-R_TetA/multi-R_MdtG-like"/>
</dbReference>
<protein>
    <recommendedName>
        <fullName evidence="9">Major facilitator superfamily (MFS) profile domain-containing protein</fullName>
    </recommendedName>
</protein>
<evidence type="ECO:0000256" key="7">
    <source>
        <dbReference type="ARBA" id="ARBA00023136"/>
    </source>
</evidence>
<feature type="transmembrane region" description="Helical" evidence="8">
    <location>
        <begin position="249"/>
        <end position="267"/>
    </location>
</feature>
<keyword evidence="6 8" id="KW-1133">Transmembrane helix</keyword>
<evidence type="ECO:0000256" key="5">
    <source>
        <dbReference type="ARBA" id="ARBA00022775"/>
    </source>
</evidence>
<comment type="similarity">
    <text evidence="2">Belongs to the major facilitator superfamily. Vesicular transporter family.</text>
</comment>